<proteinExistence type="predicted"/>
<keyword evidence="2" id="KW-1185">Reference proteome</keyword>
<dbReference type="Pfam" id="PF02566">
    <property type="entry name" value="OsmC"/>
    <property type="match status" value="1"/>
</dbReference>
<dbReference type="InterPro" id="IPR036102">
    <property type="entry name" value="OsmC/Ohrsf"/>
</dbReference>
<accession>A0ABT2APA7</accession>
<dbReference type="InterPro" id="IPR003718">
    <property type="entry name" value="OsmC/Ohr_fam"/>
</dbReference>
<organism evidence="1 2">
    <name type="scientific">Massilia agri</name>
    <dbReference type="NCBI Taxonomy" id="1886785"/>
    <lineage>
        <taxon>Bacteria</taxon>
        <taxon>Pseudomonadati</taxon>
        <taxon>Pseudomonadota</taxon>
        <taxon>Betaproteobacteria</taxon>
        <taxon>Burkholderiales</taxon>
        <taxon>Oxalobacteraceae</taxon>
        <taxon>Telluria group</taxon>
        <taxon>Massilia</taxon>
    </lineage>
</organism>
<comment type="caution">
    <text evidence="1">The sequence shown here is derived from an EMBL/GenBank/DDBJ whole genome shotgun (WGS) entry which is preliminary data.</text>
</comment>
<name>A0ABT2APA7_9BURK</name>
<dbReference type="Gene3D" id="3.30.300.20">
    <property type="match status" value="1"/>
</dbReference>
<protein>
    <submittedName>
        <fullName evidence="1">OsmC family protein</fullName>
    </submittedName>
</protein>
<evidence type="ECO:0000313" key="2">
    <source>
        <dbReference type="Proteomes" id="UP001206572"/>
    </source>
</evidence>
<dbReference type="EMBL" id="JANUHA010000012">
    <property type="protein sequence ID" value="MCS0598074.1"/>
    <property type="molecule type" value="Genomic_DNA"/>
</dbReference>
<dbReference type="InterPro" id="IPR015946">
    <property type="entry name" value="KH_dom-like_a/b"/>
</dbReference>
<sequence>MRISASIDNSSAAHLVAVESDGSRQLLDIPPKTEMPGSGVNGGEFLMLALATCYCNDLYREARRLGIALDGVQVEASADFPGVGLCATNVRYRASVRSGATPAQIARLLAETDAVAEVHNTLRAGCMVTLDPPAAVSP</sequence>
<gene>
    <name evidence="1" type="ORF">NX780_17125</name>
</gene>
<reference evidence="1 2" key="1">
    <citation type="submission" date="2022-08" db="EMBL/GenBank/DDBJ databases">
        <title>Reclassification of Massilia species as members of the genera Telluria, Duganella, Pseudoduganella, Mokoshia gen. nov. and Zemynaea gen. nov. using orthogonal and non-orthogonal genome-based approaches.</title>
        <authorList>
            <person name="Bowman J.P."/>
        </authorList>
    </citation>
    <scope>NUCLEOTIDE SEQUENCE [LARGE SCALE GENOMIC DNA]</scope>
    <source>
        <strain evidence="1 2">JCM 31661</strain>
    </source>
</reference>
<dbReference type="SUPFAM" id="SSF82784">
    <property type="entry name" value="OsmC-like"/>
    <property type="match status" value="1"/>
</dbReference>
<dbReference type="Proteomes" id="UP001206572">
    <property type="component" value="Unassembled WGS sequence"/>
</dbReference>
<dbReference type="RefSeq" id="WP_258829091.1">
    <property type="nucleotide sequence ID" value="NZ_JANUHA010000012.1"/>
</dbReference>
<evidence type="ECO:0000313" key="1">
    <source>
        <dbReference type="EMBL" id="MCS0598074.1"/>
    </source>
</evidence>